<gene>
    <name evidence="10 12" type="primary">mshC</name>
    <name evidence="12" type="ORF">GCM10022286_02700</name>
</gene>
<comment type="catalytic activity">
    <reaction evidence="9 10">
        <text>1D-myo-inositol 2-amino-2-deoxy-alpha-D-glucopyranoside + L-cysteine + ATP = 1D-myo-inositol 2-(L-cysteinylamino)-2-deoxy-alpha-D-glucopyranoside + AMP + diphosphate + H(+)</text>
        <dbReference type="Rhea" id="RHEA:26176"/>
        <dbReference type="ChEBI" id="CHEBI:15378"/>
        <dbReference type="ChEBI" id="CHEBI:30616"/>
        <dbReference type="ChEBI" id="CHEBI:33019"/>
        <dbReference type="ChEBI" id="CHEBI:35235"/>
        <dbReference type="ChEBI" id="CHEBI:58886"/>
        <dbReference type="ChEBI" id="CHEBI:58887"/>
        <dbReference type="ChEBI" id="CHEBI:456215"/>
        <dbReference type="EC" id="6.3.1.13"/>
    </reaction>
</comment>
<comment type="subunit">
    <text evidence="3 10">Monomer.</text>
</comment>
<accession>A0ABP7ZDT5</accession>
<evidence type="ECO:0000256" key="2">
    <source>
        <dbReference type="ARBA" id="ARBA00007723"/>
    </source>
</evidence>
<proteinExistence type="inferred from homology"/>
<evidence type="ECO:0000256" key="8">
    <source>
        <dbReference type="ARBA" id="ARBA00022840"/>
    </source>
</evidence>
<comment type="similarity">
    <text evidence="2 10">Belongs to the class-I aminoacyl-tRNA synthetase family. MshC subfamily.</text>
</comment>
<dbReference type="InterPro" id="IPR024909">
    <property type="entry name" value="Cys-tRNA/MSH_ligase"/>
</dbReference>
<evidence type="ECO:0000256" key="4">
    <source>
        <dbReference type="ARBA" id="ARBA00022598"/>
    </source>
</evidence>
<reference evidence="12" key="1">
    <citation type="journal article" date="2014" name="Int. J. Syst. Evol. Microbiol.">
        <title>Complete genome of a new Firmicutes species belonging to the dominant human colonic microbiota ('Ruminococcus bicirculans') reveals two chromosomes and a selective capacity to utilize plant glucans.</title>
        <authorList>
            <consortium name="NISC Comparative Sequencing Program"/>
            <person name="Wegmann U."/>
            <person name="Louis P."/>
            <person name="Goesmann A."/>
            <person name="Henrissat B."/>
            <person name="Duncan S.H."/>
            <person name="Flint H.J."/>
        </authorList>
    </citation>
    <scope>NUCLEOTIDE SEQUENCE</scope>
    <source>
        <strain evidence="12">JCM 17590</strain>
    </source>
</reference>
<sequence>MQAWPRPALPEVPGHSVAPLVYDSASDALVAAEPAGDTATLYLCGITPYDATHLGHAATYLAFDTLQRVWRDAGYAVRYAQNVTDVDDPLLERASRDGVDWRELAASEVEGFRADMTALGIIPPDAYVAVTERIEPTAVAVAELLAQGVAYRVAAPEASDDSDGHDIYFDATAATDVSPWHLGQESRLDRDAMLAIFAERGGDPDREGKRDPLDPLLWRAARDGEPSWESPVGTGRPGWHIECSVIALDELGETVTVLGGGSDLLFPHHEFSAAHSSALTGEPAAQLYAHAGMVAYQGEKMSKSLGNLVKVSELRAAGADPRGIRLALLAHHYRDDWEWTDASLPEALERLTRWQAAATASDHRPPAQFATLAELREALHRDLDTPAALAVVDAVAAGGLSPELRSGIHLLLGIEL</sequence>
<feature type="short sequence motif" description="'ERGGDP' region" evidence="10">
    <location>
        <begin position="199"/>
        <end position="204"/>
    </location>
</feature>
<evidence type="ECO:0000313" key="13">
    <source>
        <dbReference type="Proteomes" id="UP001415169"/>
    </source>
</evidence>
<evidence type="ECO:0000256" key="9">
    <source>
        <dbReference type="ARBA" id="ARBA00048350"/>
    </source>
</evidence>
<dbReference type="Proteomes" id="UP001415169">
    <property type="component" value="Unassembled WGS sequence"/>
</dbReference>
<evidence type="ECO:0000259" key="11">
    <source>
        <dbReference type="Pfam" id="PF01406"/>
    </source>
</evidence>
<keyword evidence="7 10" id="KW-0862">Zinc</keyword>
<dbReference type="InterPro" id="IPR032678">
    <property type="entry name" value="tRNA-synt_1_cat_dom"/>
</dbReference>
<keyword evidence="8 10" id="KW-0067">ATP-binding</keyword>
<dbReference type="NCBIfam" id="TIGR03447">
    <property type="entry name" value="mycothiol_MshC"/>
    <property type="match status" value="1"/>
</dbReference>
<feature type="binding site" evidence="10">
    <location>
        <position position="294"/>
    </location>
    <ligand>
        <name>L-cysteinyl-5'-AMP</name>
        <dbReference type="ChEBI" id="CHEBI:144924"/>
    </ligand>
</feature>
<dbReference type="Gene3D" id="1.20.120.640">
    <property type="entry name" value="Anticodon-binding domain of a subclass of class I aminoacyl-tRNA synthetases"/>
    <property type="match status" value="1"/>
</dbReference>
<organism evidence="12 13">
    <name type="scientific">Gryllotalpicola daejeonensis</name>
    <dbReference type="NCBI Taxonomy" id="993087"/>
    <lineage>
        <taxon>Bacteria</taxon>
        <taxon>Bacillati</taxon>
        <taxon>Actinomycetota</taxon>
        <taxon>Actinomycetes</taxon>
        <taxon>Micrococcales</taxon>
        <taxon>Microbacteriaceae</taxon>
        <taxon>Gryllotalpicola</taxon>
    </lineage>
</organism>
<keyword evidence="13" id="KW-1185">Reference proteome</keyword>
<feature type="binding site" evidence="10">
    <location>
        <position position="268"/>
    </location>
    <ligand>
        <name>Zn(2+)</name>
        <dbReference type="ChEBI" id="CHEBI:29105"/>
    </ligand>
</feature>
<dbReference type="Gene3D" id="3.40.50.620">
    <property type="entry name" value="HUPs"/>
    <property type="match status" value="1"/>
</dbReference>
<dbReference type="PANTHER" id="PTHR10890:SF3">
    <property type="entry name" value="CYSTEINE--TRNA LIGASE, CYTOPLASMIC"/>
    <property type="match status" value="1"/>
</dbReference>
<dbReference type="GO" id="GO:0016874">
    <property type="term" value="F:ligase activity"/>
    <property type="evidence" value="ECO:0007669"/>
    <property type="project" value="UniProtKB-KW"/>
</dbReference>
<dbReference type="EC" id="6.3.1.13" evidence="10"/>
<dbReference type="Pfam" id="PF01406">
    <property type="entry name" value="tRNA-synt_1e"/>
    <property type="match status" value="1"/>
</dbReference>
<feature type="binding site" evidence="10">
    <location>
        <position position="59"/>
    </location>
    <ligand>
        <name>L-cysteinyl-5'-AMP</name>
        <dbReference type="ChEBI" id="CHEBI:144924"/>
    </ligand>
</feature>
<feature type="binding site" evidence="10">
    <location>
        <position position="239"/>
    </location>
    <ligand>
        <name>L-cysteinyl-5'-AMP</name>
        <dbReference type="ChEBI" id="CHEBI:144924"/>
    </ligand>
</feature>
<dbReference type="EMBL" id="BAABBV010000001">
    <property type="protein sequence ID" value="GAA4154747.1"/>
    <property type="molecule type" value="Genomic_DNA"/>
</dbReference>
<evidence type="ECO:0000256" key="1">
    <source>
        <dbReference type="ARBA" id="ARBA00003679"/>
    </source>
</evidence>
<evidence type="ECO:0000256" key="10">
    <source>
        <dbReference type="HAMAP-Rule" id="MF_01697"/>
    </source>
</evidence>
<feature type="domain" description="tRNA synthetases class I catalytic" evidence="11">
    <location>
        <begin position="38"/>
        <end position="347"/>
    </location>
</feature>
<comment type="function">
    <text evidence="1 10">Catalyzes the ATP-dependent condensation of GlcN-Ins and L-cysteine to form L-Cys-GlcN-Ins.</text>
</comment>
<keyword evidence="4 10" id="KW-0436">Ligase</keyword>
<dbReference type="InterPro" id="IPR014729">
    <property type="entry name" value="Rossmann-like_a/b/a_fold"/>
</dbReference>
<dbReference type="PRINTS" id="PR00983">
    <property type="entry name" value="TRNASYNTHCYS"/>
</dbReference>
<dbReference type="SUPFAM" id="SSF52374">
    <property type="entry name" value="Nucleotidylyl transferase"/>
    <property type="match status" value="1"/>
</dbReference>
<feature type="binding site" evidence="10">
    <location>
        <begin position="261"/>
        <end position="263"/>
    </location>
    <ligand>
        <name>L-cysteinyl-5'-AMP</name>
        <dbReference type="ChEBI" id="CHEBI:144924"/>
    </ligand>
</feature>
<keyword evidence="6 10" id="KW-0547">Nucleotide-binding</keyword>
<dbReference type="HAMAP" id="MF_01697">
    <property type="entry name" value="MshC"/>
    <property type="match status" value="1"/>
</dbReference>
<feature type="binding site" evidence="10">
    <location>
        <position position="44"/>
    </location>
    <ligand>
        <name>Zn(2+)</name>
        <dbReference type="ChEBI" id="CHEBI:29105"/>
    </ligand>
</feature>
<evidence type="ECO:0000256" key="7">
    <source>
        <dbReference type="ARBA" id="ARBA00022833"/>
    </source>
</evidence>
<dbReference type="RefSeq" id="WP_344789943.1">
    <property type="nucleotide sequence ID" value="NZ_BAABBV010000001.1"/>
</dbReference>
<protein>
    <recommendedName>
        <fullName evidence="10">L-cysteine:1D-myo-inositol 2-amino-2-deoxy-alpha-D-glucopyranoside ligase</fullName>
        <shortName evidence="10">L-Cys:GlcN-Ins ligase</shortName>
        <ecNumber evidence="10">6.3.1.13</ecNumber>
    </recommendedName>
    <alternativeName>
        <fullName evidence="10">Mycothiol ligase</fullName>
        <shortName evidence="10">MSH ligase</shortName>
    </alternativeName>
</protein>
<evidence type="ECO:0000313" key="12">
    <source>
        <dbReference type="EMBL" id="GAA4154747.1"/>
    </source>
</evidence>
<keyword evidence="5 10" id="KW-0479">Metal-binding</keyword>
<comment type="caution">
    <text evidence="12">The sequence shown here is derived from an EMBL/GenBank/DDBJ whole genome shotgun (WGS) entry which is preliminary data.</text>
</comment>
<feature type="short sequence motif" description="'KMSKS' region" evidence="10">
    <location>
        <begin position="300"/>
        <end position="304"/>
    </location>
</feature>
<reference evidence="12" key="2">
    <citation type="submission" date="2023-12" db="EMBL/GenBank/DDBJ databases">
        <authorList>
            <person name="Sun Q."/>
            <person name="Inoue M."/>
        </authorList>
    </citation>
    <scope>NUCLEOTIDE SEQUENCE</scope>
    <source>
        <strain evidence="12">JCM 17590</strain>
    </source>
</reference>
<evidence type="ECO:0000256" key="3">
    <source>
        <dbReference type="ARBA" id="ARBA00011245"/>
    </source>
</evidence>
<dbReference type="InterPro" id="IPR017812">
    <property type="entry name" value="Mycothiol_ligase_MshC"/>
</dbReference>
<evidence type="ECO:0000256" key="6">
    <source>
        <dbReference type="ARBA" id="ARBA00022741"/>
    </source>
</evidence>
<dbReference type="PANTHER" id="PTHR10890">
    <property type="entry name" value="CYSTEINYL-TRNA SYNTHETASE"/>
    <property type="match status" value="1"/>
</dbReference>
<name>A0ABP7ZDT5_9MICO</name>
<feature type="short sequence motif" description="'HIGH' region" evidence="10">
    <location>
        <begin position="46"/>
        <end position="56"/>
    </location>
</feature>
<feature type="binding site" evidence="10">
    <location>
        <begin position="82"/>
        <end position="84"/>
    </location>
    <ligand>
        <name>L-cysteinyl-5'-AMP</name>
        <dbReference type="ChEBI" id="CHEBI:144924"/>
    </ligand>
</feature>
<feature type="binding site" evidence="10">
    <location>
        <position position="243"/>
    </location>
    <ligand>
        <name>Zn(2+)</name>
        <dbReference type="ChEBI" id="CHEBI:29105"/>
    </ligand>
</feature>
<comment type="cofactor">
    <cofactor evidence="10">
        <name>Zn(2+)</name>
        <dbReference type="ChEBI" id="CHEBI:29105"/>
    </cofactor>
    <text evidence="10">Binds 1 zinc ion per subunit.</text>
</comment>
<feature type="binding site" evidence="10">
    <location>
        <begin position="44"/>
        <end position="47"/>
    </location>
    <ligand>
        <name>L-cysteinyl-5'-AMP</name>
        <dbReference type="ChEBI" id="CHEBI:144924"/>
    </ligand>
</feature>
<evidence type="ECO:0000256" key="5">
    <source>
        <dbReference type="ARBA" id="ARBA00022723"/>
    </source>
</evidence>